<dbReference type="GO" id="GO:0016020">
    <property type="term" value="C:membrane"/>
    <property type="evidence" value="ECO:0007669"/>
    <property type="project" value="UniProtKB-SubCell"/>
</dbReference>
<dbReference type="EMBL" id="LR216287">
    <property type="protein sequence ID" value="VFJ14934.1"/>
    <property type="molecule type" value="Genomic_DNA"/>
</dbReference>
<evidence type="ECO:0000313" key="2">
    <source>
        <dbReference type="EMBL" id="VFJ14934.1"/>
    </source>
</evidence>
<protein>
    <submittedName>
        <fullName evidence="2">Inner membrane protein YbiR</fullName>
    </submittedName>
</protein>
<dbReference type="KEGG" id="nfn:NFRAN_2612"/>
<evidence type="ECO:0000313" key="3">
    <source>
        <dbReference type="Proteomes" id="UP000294299"/>
    </source>
</evidence>
<keyword evidence="1" id="KW-0812">Transmembrane</keyword>
<keyword evidence="1" id="KW-0472">Membrane</keyword>
<feature type="transmembrane region" description="Helical" evidence="1">
    <location>
        <begin position="56"/>
        <end position="82"/>
    </location>
</feature>
<gene>
    <name evidence="2" type="ORF">NFRAN_2612</name>
</gene>
<dbReference type="AlphaFoldDB" id="A0A484IGZ9"/>
<dbReference type="Proteomes" id="UP000294299">
    <property type="component" value="Chromosome NFRAN"/>
</dbReference>
<keyword evidence="1" id="KW-1133">Transmembrane helix</keyword>
<dbReference type="PANTHER" id="PTHR43568:SF1">
    <property type="entry name" value="P PROTEIN"/>
    <property type="match status" value="1"/>
</dbReference>
<proteinExistence type="predicted"/>
<sequence>MVNFMITWLSAIAGSFIDNIPFTTTMIPLVHSLHTDPTIAAAFGSGSRYEFSPLWWGFALGADLGGNGTLIGSSAGVVAAGLSQKFGHNISFTRWFKIGFPFMLLTLAVGNIVLYALLLFVY</sequence>
<dbReference type="InterPro" id="IPR051475">
    <property type="entry name" value="Diverse_Ion_Transporter"/>
</dbReference>
<name>A0A484IGZ9_9ARCH</name>
<keyword evidence="3" id="KW-1185">Reference proteome</keyword>
<dbReference type="GO" id="GO:0055085">
    <property type="term" value="P:transmembrane transport"/>
    <property type="evidence" value="ECO:0007669"/>
    <property type="project" value="InterPro"/>
</dbReference>
<dbReference type="OrthoDB" id="19068at2157"/>
<dbReference type="RefSeq" id="WP_134484993.1">
    <property type="nucleotide sequence ID" value="NZ_LR216287.1"/>
</dbReference>
<accession>A0A484IGZ9</accession>
<reference evidence="2 3" key="1">
    <citation type="submission" date="2019-02" db="EMBL/GenBank/DDBJ databases">
        <authorList>
            <person name="Lehtovirta-Morley E L."/>
        </authorList>
    </citation>
    <scope>NUCLEOTIDE SEQUENCE [LARGE SCALE GENOMIC DNA]</scope>
    <source>
        <strain evidence="2">NFRAN1</strain>
    </source>
</reference>
<organism evidence="2 3">
    <name type="scientific">Candidatus Nitrosocosmicus franklandianus</name>
    <dbReference type="NCBI Taxonomy" id="1798806"/>
    <lineage>
        <taxon>Archaea</taxon>
        <taxon>Nitrososphaerota</taxon>
        <taxon>Nitrososphaeria</taxon>
        <taxon>Nitrososphaerales</taxon>
        <taxon>Nitrososphaeraceae</taxon>
        <taxon>Candidatus Nitrosocosmicus</taxon>
    </lineage>
</organism>
<dbReference type="PANTHER" id="PTHR43568">
    <property type="entry name" value="P PROTEIN"/>
    <property type="match status" value="1"/>
</dbReference>
<dbReference type="GeneID" id="39421767"/>
<evidence type="ECO:0000256" key="1">
    <source>
        <dbReference type="SAM" id="Phobius"/>
    </source>
</evidence>
<feature type="transmembrane region" description="Helical" evidence="1">
    <location>
        <begin position="102"/>
        <end position="121"/>
    </location>
</feature>